<dbReference type="InterPro" id="IPR036412">
    <property type="entry name" value="HAD-like_sf"/>
</dbReference>
<comment type="subcellular location">
    <subcellularLocation>
        <location evidence="1">Membrane</location>
        <topology evidence="1">Multi-pass membrane protein</topology>
    </subcellularLocation>
</comment>
<feature type="signal peptide" evidence="12">
    <location>
        <begin position="1"/>
        <end position="20"/>
    </location>
</feature>
<feature type="domain" description="P-type ATPase A" evidence="13">
    <location>
        <begin position="546"/>
        <end position="678"/>
    </location>
</feature>
<dbReference type="GO" id="GO:0019829">
    <property type="term" value="F:ATPase-coupled monoatomic cation transmembrane transporter activity"/>
    <property type="evidence" value="ECO:0007669"/>
    <property type="project" value="TreeGrafter"/>
</dbReference>
<dbReference type="SUPFAM" id="SSF81653">
    <property type="entry name" value="Calcium ATPase, transduction domain A"/>
    <property type="match status" value="1"/>
</dbReference>
<evidence type="ECO:0000256" key="2">
    <source>
        <dbReference type="ARBA" id="ARBA00006000"/>
    </source>
</evidence>
<dbReference type="PROSITE" id="PS00154">
    <property type="entry name" value="ATPASE_E1_E2"/>
    <property type="match status" value="1"/>
</dbReference>
<dbReference type="GO" id="GO:0046872">
    <property type="term" value="F:metal ion binding"/>
    <property type="evidence" value="ECO:0007669"/>
    <property type="project" value="UniProtKB-KW"/>
</dbReference>
<dbReference type="SFLD" id="SFLDG00002">
    <property type="entry name" value="C1.7:_P-type_atpase_like"/>
    <property type="match status" value="1"/>
</dbReference>
<dbReference type="PROSITE" id="PS01229">
    <property type="entry name" value="COF_2"/>
    <property type="match status" value="1"/>
</dbReference>
<dbReference type="InterPro" id="IPR008250">
    <property type="entry name" value="ATPase_P-typ_transduc_dom_A_sf"/>
</dbReference>
<reference evidence="14" key="1">
    <citation type="submission" date="2022-07" db="EMBL/GenBank/DDBJ databases">
        <title>Phylogenomic reconstructions and comparative analyses of Kickxellomycotina fungi.</title>
        <authorList>
            <person name="Reynolds N.K."/>
            <person name="Stajich J.E."/>
            <person name="Barry K."/>
            <person name="Grigoriev I.V."/>
            <person name="Crous P."/>
            <person name="Smith M.E."/>
        </authorList>
    </citation>
    <scope>NUCLEOTIDE SEQUENCE</scope>
    <source>
        <strain evidence="14">NBRC 32514</strain>
    </source>
</reference>
<dbReference type="InterPro" id="IPR006544">
    <property type="entry name" value="P-type_TPase_V"/>
</dbReference>
<dbReference type="Proteomes" id="UP001149813">
    <property type="component" value="Unassembled WGS sequence"/>
</dbReference>
<dbReference type="GO" id="GO:0140358">
    <property type="term" value="F:P-type transmembrane transporter activity"/>
    <property type="evidence" value="ECO:0007669"/>
    <property type="project" value="InterPro"/>
</dbReference>
<evidence type="ECO:0000256" key="4">
    <source>
        <dbReference type="ARBA" id="ARBA00022723"/>
    </source>
</evidence>
<keyword evidence="12" id="KW-0732">Signal</keyword>
<dbReference type="SUPFAM" id="SSF81665">
    <property type="entry name" value="Calcium ATPase, transmembrane domain M"/>
    <property type="match status" value="1"/>
</dbReference>
<feature type="transmembrane region" description="Helical" evidence="11">
    <location>
        <begin position="275"/>
        <end position="298"/>
    </location>
</feature>
<feature type="transmembrane region" description="Helical" evidence="11">
    <location>
        <begin position="1169"/>
        <end position="1195"/>
    </location>
</feature>
<evidence type="ECO:0000256" key="1">
    <source>
        <dbReference type="ARBA" id="ARBA00004141"/>
    </source>
</evidence>
<accession>A0A9W7Y164</accession>
<dbReference type="EMBL" id="JANBOJ010000134">
    <property type="protein sequence ID" value="KAJ1722042.1"/>
    <property type="molecule type" value="Genomic_DNA"/>
</dbReference>
<dbReference type="InterPro" id="IPR059000">
    <property type="entry name" value="ATPase_P-type_domA"/>
</dbReference>
<keyword evidence="5" id="KW-0547">Nucleotide-binding</keyword>
<feature type="transmembrane region" description="Helical" evidence="11">
    <location>
        <begin position="1394"/>
        <end position="1421"/>
    </location>
</feature>
<evidence type="ECO:0000256" key="9">
    <source>
        <dbReference type="ARBA" id="ARBA00022989"/>
    </source>
</evidence>
<evidence type="ECO:0000256" key="8">
    <source>
        <dbReference type="ARBA" id="ARBA00022967"/>
    </source>
</evidence>
<keyword evidence="15" id="KW-1185">Reference proteome</keyword>
<keyword evidence="7" id="KW-0460">Magnesium</keyword>
<feature type="transmembrane region" description="Helical" evidence="11">
    <location>
        <begin position="1292"/>
        <end position="1312"/>
    </location>
</feature>
<dbReference type="SUPFAM" id="SSF56784">
    <property type="entry name" value="HAD-like"/>
    <property type="match status" value="1"/>
</dbReference>
<dbReference type="InterPro" id="IPR023214">
    <property type="entry name" value="HAD_sf"/>
</dbReference>
<dbReference type="InterPro" id="IPR023298">
    <property type="entry name" value="ATPase_P-typ_TM_dom_sf"/>
</dbReference>
<keyword evidence="6" id="KW-0067">ATP-binding</keyword>
<evidence type="ECO:0000256" key="11">
    <source>
        <dbReference type="SAM" id="Phobius"/>
    </source>
</evidence>
<feature type="transmembrane region" description="Helical" evidence="11">
    <location>
        <begin position="514"/>
        <end position="531"/>
    </location>
</feature>
<dbReference type="Gene3D" id="2.70.150.10">
    <property type="entry name" value="Calcium-transporting ATPase, cytoplasmic transduction domain A"/>
    <property type="match status" value="1"/>
</dbReference>
<dbReference type="GO" id="GO:0016020">
    <property type="term" value="C:membrane"/>
    <property type="evidence" value="ECO:0007669"/>
    <property type="project" value="UniProtKB-SubCell"/>
</dbReference>
<dbReference type="PANTHER" id="PTHR45630">
    <property type="entry name" value="CATION-TRANSPORTING ATPASE-RELATED"/>
    <property type="match status" value="1"/>
</dbReference>
<evidence type="ECO:0000259" key="13">
    <source>
        <dbReference type="Pfam" id="PF00122"/>
    </source>
</evidence>
<evidence type="ECO:0000256" key="5">
    <source>
        <dbReference type="ARBA" id="ARBA00022741"/>
    </source>
</evidence>
<feature type="chain" id="PRO_5040968478" description="P-type ATPase A domain-containing protein" evidence="12">
    <location>
        <begin position="21"/>
        <end position="1434"/>
    </location>
</feature>
<dbReference type="GO" id="GO:0005524">
    <property type="term" value="F:ATP binding"/>
    <property type="evidence" value="ECO:0007669"/>
    <property type="project" value="UniProtKB-KW"/>
</dbReference>
<evidence type="ECO:0000313" key="15">
    <source>
        <dbReference type="Proteomes" id="UP001149813"/>
    </source>
</evidence>
<dbReference type="PRINTS" id="PR00119">
    <property type="entry name" value="CATATPASE"/>
</dbReference>
<feature type="transmembrane region" description="Helical" evidence="11">
    <location>
        <begin position="1241"/>
        <end position="1264"/>
    </location>
</feature>
<dbReference type="Gene3D" id="3.40.50.1000">
    <property type="entry name" value="HAD superfamily/HAD-like"/>
    <property type="match status" value="1"/>
</dbReference>
<dbReference type="OrthoDB" id="48943at2759"/>
<feature type="transmembrane region" description="Helical" evidence="11">
    <location>
        <begin position="1201"/>
        <end position="1220"/>
    </location>
</feature>
<keyword evidence="10 11" id="KW-0472">Membrane</keyword>
<keyword evidence="3 11" id="KW-0812">Transmembrane</keyword>
<feature type="transmembrane region" description="Helical" evidence="11">
    <location>
        <begin position="724"/>
        <end position="747"/>
    </location>
</feature>
<gene>
    <name evidence="14" type="ORF">LPJ53_003510</name>
</gene>
<keyword evidence="8" id="KW-1278">Translocase</keyword>
<evidence type="ECO:0000256" key="7">
    <source>
        <dbReference type="ARBA" id="ARBA00022842"/>
    </source>
</evidence>
<feature type="transmembrane region" description="Helical" evidence="11">
    <location>
        <begin position="182"/>
        <end position="203"/>
    </location>
</feature>
<dbReference type="NCBIfam" id="TIGR01494">
    <property type="entry name" value="ATPase_P-type"/>
    <property type="match status" value="1"/>
</dbReference>
<evidence type="ECO:0000256" key="6">
    <source>
        <dbReference type="ARBA" id="ARBA00022840"/>
    </source>
</evidence>
<dbReference type="PANTHER" id="PTHR45630:SF11">
    <property type="entry name" value="CATION-TRANSPORTING P-TYPE ATPASE N-TERMINAL DOMAIN-CONTAINING PROTEIN"/>
    <property type="match status" value="1"/>
</dbReference>
<sequence length="1434" mass="154130">MQIKSIAAVVLGLAAGRALGAQLWHDVNRYDAHGNECKLREMTGIACSRLCVQTLDSCPSSLQPSCPTGQQFCADGQCHSECTADMQAQNPCHCSRSGKKLPAPAVDLIPCAASPSNITINEFHPWSSKVDIRNACGQTVGIDDQAATVGVWGSVWAGGSVTGVWAECPPAPAPNYRYDESYWVATYAVNGALALLIGVWTAFKAFAERKVRSVGRALKSEAKGGADKFLDKCSTSSVSEKEQTADKEAAAAAAAEAAADASMGDIRLRGYRSHVLGTACVWGIALVAVLWMCFLGVWTADYYGALPGRRHGVAYSLALESDFLELATFLILWAICFVLLVALFVVKRRLRNYFRVQTLPAQGQYVCVERTLRSIKMLTDRASWVQRQVNRMTEALVAALGQDREYTTCAVRQTTQGRRFFTYQCTRYVYDAQTQQYAPFEFDVGGSHGALVAQAGGLSAHEAAFRLELVGPNFISVEVVGVLAAFAREFSSFFYIYQLIFLWAYYFYAYYQVGLVDTGIILLSAGIKVALRMQSERRLKRMAEQAEDVDVLRDGAWARVSTVELVPGDVVGVAAGAHMACDCVLLAGAAVMDESSLTGEPLPVRKIGLADSGSGAGTPYDAVGSKASTLYAGTVVAQAQAQAGAAPDGGKPAAAAAADAAVALVRRTGTQSDKGQLVRQMLFPHPVSFVFDEQMRIVVAVLVAYCVFVSGLATYLYQGSSVAVAFYMLFLMSQACSPLLPASMVIGQSVAAARLRRKHIYCVDPQRIMTAGKVQVFCFDKTGTLTRAGLDFYGVQPGGGADGAAMAPMVHAVAGAPRLLQMAVAACHAVTDLAGAPVGNPVDVEQFRASGARIEPQSRFVDTIRLGAACTLHVVRRFEFAHARASMSVAVQDAATQQLHVFVKGSFERIRAVSQPASLPRDYDAVCAALAREGCYVLAVAHRAFDGPAEQLCALPQDAVEAGCRFAGLLVFRNSLKPDAADAVAELKRGATRAVMVTGDNALTGVFVARACAMLPAGARVLLGESASPAGPVRWTDVDSGRPVDDILAALADTGADGFPRAELAVGGAAFAHLCATGQIDRLLLHVRVFARMRPADKVTCVQLHMRHAVTAMCGDGGNDCGALRAAHVGLALSDAEASIVAPFSSSDRRVGTCVELLRESRAGLATSFANFAALICYGQVMSGMLKMASFYFAISLTQNLWMLIDGAVATGLALTLALAGPAERLAGHRPTARILGPQMLAAVGGTVLINWLFAALAYVWLFAQPWFRCNEHSSAEVDLNKWWLLGDNYEASVISFISAFQFINNGFLFNYGYVHRAAWFRNYTLLVVWAFLMIFVSYMLLADPNRVGCAFRLNCGSADVLVALGYKRPTWGIEPYNSPLGHNVFPRASRWAFWGYCLGNMLATNLWQLLVVNGPVRTLLRRKRPLQRLKVKL</sequence>
<feature type="transmembrane region" description="Helical" evidence="11">
    <location>
        <begin position="697"/>
        <end position="718"/>
    </location>
</feature>
<dbReference type="Gene3D" id="3.40.1110.10">
    <property type="entry name" value="Calcium-transporting ATPase, cytoplasmic domain N"/>
    <property type="match status" value="1"/>
</dbReference>
<comment type="similarity">
    <text evidence="2">Belongs to the cation transport ATPase (P-type) (TC 3.A.3) family. Type V subfamily.</text>
</comment>
<dbReference type="Pfam" id="PF00122">
    <property type="entry name" value="E1-E2_ATPase"/>
    <property type="match status" value="1"/>
</dbReference>
<organism evidence="14 15">
    <name type="scientific">Coemansia erecta</name>
    <dbReference type="NCBI Taxonomy" id="147472"/>
    <lineage>
        <taxon>Eukaryota</taxon>
        <taxon>Fungi</taxon>
        <taxon>Fungi incertae sedis</taxon>
        <taxon>Zoopagomycota</taxon>
        <taxon>Kickxellomycotina</taxon>
        <taxon>Kickxellomycetes</taxon>
        <taxon>Kickxellales</taxon>
        <taxon>Kickxellaceae</taxon>
        <taxon>Coemansia</taxon>
    </lineage>
</organism>
<keyword evidence="9 11" id="KW-1133">Transmembrane helix</keyword>
<evidence type="ECO:0000256" key="10">
    <source>
        <dbReference type="ARBA" id="ARBA00023136"/>
    </source>
</evidence>
<dbReference type="InterPro" id="IPR018303">
    <property type="entry name" value="ATPase_P-typ_P_site"/>
</dbReference>
<dbReference type="SFLD" id="SFLDS00003">
    <property type="entry name" value="Haloacid_Dehalogenase"/>
    <property type="match status" value="1"/>
</dbReference>
<feature type="transmembrane region" description="Helical" evidence="11">
    <location>
        <begin position="490"/>
        <end position="508"/>
    </location>
</feature>
<evidence type="ECO:0000256" key="12">
    <source>
        <dbReference type="SAM" id="SignalP"/>
    </source>
</evidence>
<evidence type="ECO:0000256" key="3">
    <source>
        <dbReference type="ARBA" id="ARBA00022692"/>
    </source>
</evidence>
<dbReference type="SFLD" id="SFLDF00027">
    <property type="entry name" value="p-type_atpase"/>
    <property type="match status" value="1"/>
</dbReference>
<dbReference type="GO" id="GO:0016887">
    <property type="term" value="F:ATP hydrolysis activity"/>
    <property type="evidence" value="ECO:0007669"/>
    <property type="project" value="InterPro"/>
</dbReference>
<protein>
    <recommendedName>
        <fullName evidence="13">P-type ATPase A domain-containing protein</fullName>
    </recommendedName>
</protein>
<feature type="transmembrane region" description="Helical" evidence="11">
    <location>
        <begin position="326"/>
        <end position="346"/>
    </location>
</feature>
<evidence type="ECO:0000313" key="14">
    <source>
        <dbReference type="EMBL" id="KAJ1722042.1"/>
    </source>
</evidence>
<name>A0A9W7Y164_9FUNG</name>
<dbReference type="InterPro" id="IPR001757">
    <property type="entry name" value="P_typ_ATPase"/>
</dbReference>
<dbReference type="InterPro" id="IPR023299">
    <property type="entry name" value="ATPase_P-typ_cyto_dom_N"/>
</dbReference>
<feature type="transmembrane region" description="Helical" evidence="11">
    <location>
        <begin position="1324"/>
        <end position="1342"/>
    </location>
</feature>
<proteinExistence type="inferred from homology"/>
<keyword evidence="4" id="KW-0479">Metal-binding</keyword>
<comment type="caution">
    <text evidence="14">The sequence shown here is derived from an EMBL/GenBank/DDBJ whole genome shotgun (WGS) entry which is preliminary data.</text>
</comment>
<dbReference type="InterPro" id="IPR044492">
    <property type="entry name" value="P_typ_ATPase_HD_dom"/>
</dbReference>